<keyword evidence="6" id="KW-0812">Transmembrane</keyword>
<proteinExistence type="inferred from homology"/>
<comment type="similarity">
    <text evidence="4">Belongs to the methyl-accepting chemotaxis (MCP) protein family.</text>
</comment>
<gene>
    <name evidence="10" type="ORF">F9K24_19565</name>
</gene>
<evidence type="ECO:0000259" key="8">
    <source>
        <dbReference type="PROSITE" id="PS50192"/>
    </source>
</evidence>
<evidence type="ECO:0000256" key="2">
    <source>
        <dbReference type="ARBA" id="ARBA00022519"/>
    </source>
</evidence>
<dbReference type="PRINTS" id="PR00260">
    <property type="entry name" value="CHEMTRNSDUCR"/>
</dbReference>
<feature type="transmembrane region" description="Helical" evidence="6">
    <location>
        <begin position="303"/>
        <end position="326"/>
    </location>
</feature>
<feature type="domain" description="T-SNARE coiled-coil homology" evidence="8">
    <location>
        <begin position="547"/>
        <end position="609"/>
    </location>
</feature>
<evidence type="ECO:0000256" key="6">
    <source>
        <dbReference type="SAM" id="Phobius"/>
    </source>
</evidence>
<organism evidence="10 11">
    <name type="scientific">Leptonema illini</name>
    <dbReference type="NCBI Taxonomy" id="183"/>
    <lineage>
        <taxon>Bacteria</taxon>
        <taxon>Pseudomonadati</taxon>
        <taxon>Spirochaetota</taxon>
        <taxon>Spirochaetia</taxon>
        <taxon>Leptospirales</taxon>
        <taxon>Leptospiraceae</taxon>
        <taxon>Leptonema</taxon>
    </lineage>
</organism>
<dbReference type="InterPro" id="IPR013587">
    <property type="entry name" value="Nitrate/nitrite_sensing"/>
</dbReference>
<keyword evidence="6" id="KW-0472">Membrane</keyword>
<name>A0A833GXU1_9LEPT</name>
<evidence type="ECO:0000313" key="11">
    <source>
        <dbReference type="Proteomes" id="UP000460298"/>
    </source>
</evidence>
<feature type="transmembrane region" description="Helical" evidence="6">
    <location>
        <begin position="12"/>
        <end position="33"/>
    </location>
</feature>
<evidence type="ECO:0000256" key="4">
    <source>
        <dbReference type="ARBA" id="ARBA00029447"/>
    </source>
</evidence>
<protein>
    <submittedName>
        <fullName evidence="10">Methyl-accepting chemotaxis protein</fullName>
    </submittedName>
</protein>
<dbReference type="InterPro" id="IPR004089">
    <property type="entry name" value="MCPsignal_dom"/>
</dbReference>
<dbReference type="InterPro" id="IPR003660">
    <property type="entry name" value="HAMP_dom"/>
</dbReference>
<dbReference type="SMART" id="SM00283">
    <property type="entry name" value="MA"/>
    <property type="match status" value="1"/>
</dbReference>
<dbReference type="PANTHER" id="PTHR32089:SF112">
    <property type="entry name" value="LYSOZYME-LIKE PROTEIN-RELATED"/>
    <property type="match status" value="1"/>
</dbReference>
<dbReference type="GO" id="GO:0006935">
    <property type="term" value="P:chemotaxis"/>
    <property type="evidence" value="ECO:0007669"/>
    <property type="project" value="InterPro"/>
</dbReference>
<dbReference type="SUPFAM" id="SSF58104">
    <property type="entry name" value="Methyl-accepting chemotaxis protein (MCP) signaling domain"/>
    <property type="match status" value="1"/>
</dbReference>
<dbReference type="PROSITE" id="PS50111">
    <property type="entry name" value="CHEMOTAXIS_TRANSDUC_2"/>
    <property type="match status" value="1"/>
</dbReference>
<keyword evidence="2" id="KW-1003">Cell membrane</keyword>
<comment type="subcellular location">
    <subcellularLocation>
        <location evidence="1">Cell inner membrane</location>
        <topology evidence="1">Multi-pass membrane protein</topology>
    </subcellularLocation>
</comment>
<evidence type="ECO:0000256" key="5">
    <source>
        <dbReference type="PROSITE-ProRule" id="PRU00284"/>
    </source>
</evidence>
<accession>A0A833GXU1</accession>
<dbReference type="EMBL" id="WBUI01000030">
    <property type="protein sequence ID" value="KAB2929486.1"/>
    <property type="molecule type" value="Genomic_DNA"/>
</dbReference>
<dbReference type="AlphaFoldDB" id="A0A833GXU1"/>
<dbReference type="InterPro" id="IPR004090">
    <property type="entry name" value="Chemotax_Me-accpt_rcpt"/>
</dbReference>
<evidence type="ECO:0000259" key="9">
    <source>
        <dbReference type="PROSITE" id="PS50885"/>
    </source>
</evidence>
<comment type="caution">
    <text evidence="10">The sequence shown here is derived from an EMBL/GenBank/DDBJ whole genome shotgun (WGS) entry which is preliminary data.</text>
</comment>
<dbReference type="GO" id="GO:0007165">
    <property type="term" value="P:signal transduction"/>
    <property type="evidence" value="ECO:0007669"/>
    <property type="project" value="UniProtKB-KW"/>
</dbReference>
<dbReference type="PROSITE" id="PS50885">
    <property type="entry name" value="HAMP"/>
    <property type="match status" value="1"/>
</dbReference>
<dbReference type="Pfam" id="PF08376">
    <property type="entry name" value="NIT"/>
    <property type="match status" value="1"/>
</dbReference>
<evidence type="ECO:0000259" key="7">
    <source>
        <dbReference type="PROSITE" id="PS50111"/>
    </source>
</evidence>
<keyword evidence="2" id="KW-0997">Cell inner membrane</keyword>
<dbReference type="Proteomes" id="UP000460298">
    <property type="component" value="Unassembled WGS sequence"/>
</dbReference>
<keyword evidence="3 5" id="KW-0807">Transducer</keyword>
<reference evidence="10 11" key="1">
    <citation type="submission" date="2019-10" db="EMBL/GenBank/DDBJ databases">
        <title>Extracellular Electron Transfer in a Candidatus Methanoperedens spp. Enrichment Culture.</title>
        <authorList>
            <person name="Berger S."/>
            <person name="Rangel Shaw D."/>
            <person name="Berben T."/>
            <person name="In 'T Zandt M."/>
            <person name="Frank J."/>
            <person name="Reimann J."/>
            <person name="Jetten M.S.M."/>
            <person name="Welte C.U."/>
        </authorList>
    </citation>
    <scope>NUCLEOTIDE SEQUENCE [LARGE SCALE GENOMIC DNA]</scope>
    <source>
        <strain evidence="10">SB12</strain>
    </source>
</reference>
<dbReference type="GO" id="GO:0005886">
    <property type="term" value="C:plasma membrane"/>
    <property type="evidence" value="ECO:0007669"/>
    <property type="project" value="UniProtKB-SubCell"/>
</dbReference>
<dbReference type="PANTHER" id="PTHR32089">
    <property type="entry name" value="METHYL-ACCEPTING CHEMOTAXIS PROTEIN MCPB"/>
    <property type="match status" value="1"/>
</dbReference>
<evidence type="ECO:0000256" key="3">
    <source>
        <dbReference type="ARBA" id="ARBA00023224"/>
    </source>
</evidence>
<feature type="domain" description="HAMP" evidence="9">
    <location>
        <begin position="331"/>
        <end position="383"/>
    </location>
</feature>
<dbReference type="GO" id="GO:0004888">
    <property type="term" value="F:transmembrane signaling receptor activity"/>
    <property type="evidence" value="ECO:0007669"/>
    <property type="project" value="InterPro"/>
</dbReference>
<feature type="domain" description="Methyl-accepting transducer" evidence="7">
    <location>
        <begin position="395"/>
        <end position="631"/>
    </location>
</feature>
<dbReference type="InterPro" id="IPR000727">
    <property type="entry name" value="T_SNARE_dom"/>
</dbReference>
<evidence type="ECO:0000256" key="1">
    <source>
        <dbReference type="ARBA" id="ARBA00004429"/>
    </source>
</evidence>
<dbReference type="Gene3D" id="1.10.287.950">
    <property type="entry name" value="Methyl-accepting chemotaxis protein"/>
    <property type="match status" value="1"/>
</dbReference>
<dbReference type="Pfam" id="PF00015">
    <property type="entry name" value="MCPsignal"/>
    <property type="match status" value="1"/>
</dbReference>
<keyword evidence="6" id="KW-1133">Transmembrane helix</keyword>
<sequence length="649" mass="70617">MDFLSRINIRKKFLLSLAPAVGGLLVLSAYLLISEWSVIRDMNRLNSIIEFASYSSELIHELQKERGLSSGFLGSEGKSFRSELTSQRKDTDEKRRNLESFLSGFETESADMKRAIEKGIDALGRLDTMRASVDGLKIGGSDVVKYYTDTIAIFLDGILESDREVRSGEYSLKVIAFHAFLSMKENAGKERAILNNTFSRGGFGPGMQVAFFDVISRQNAYRELFYKAGGVEAESIFRANVKDEDEADVQRYRNIAISNEFDDKGVSAERWFDAATARIDLFFKAEKALSAALIEGAASEKRIALTIFITLVVLVTVLSVGSIIGGTRIGRNIVRRILDINVVLPEIARGNLTIEMAKDGEDEISSLKEDIGVLVKTQVGLIRRIVVAARSMEESSGHLTSSSEKMKSDIGALNEKSSTIAAAAEEMSQNLQNTASSVTEMSTTISEIARQAEEAVTVHRESGKLSNQAAEAARGMAASAEKVEAVIESISGIAKQTNLLALNASIEAAAAGEAGKGFAVVASEVKELAGRTSSDAQDVRDRVQEIQGNSKATTDSIGRVDTMIHKLNEITASIGSSIQEQSIASQEISKSIQQNLVAVDEVAREINTVGTIMDEEARRAQEMYEQARAMDALAREMLGHVASFQIKDE</sequence>
<evidence type="ECO:0000313" key="10">
    <source>
        <dbReference type="EMBL" id="KAB2929486.1"/>
    </source>
</evidence>
<dbReference type="PROSITE" id="PS50192">
    <property type="entry name" value="T_SNARE"/>
    <property type="match status" value="1"/>
</dbReference>